<evidence type="ECO:0000256" key="3">
    <source>
        <dbReference type="ARBA" id="ARBA00045299"/>
    </source>
</evidence>
<evidence type="ECO:0000259" key="6">
    <source>
        <dbReference type="Pfam" id="PF01989"/>
    </source>
</evidence>
<dbReference type="Gene3D" id="3.50.30.10">
    <property type="entry name" value="Phosphohistidine domain"/>
    <property type="match status" value="1"/>
</dbReference>
<gene>
    <name evidence="7" type="ORF">EYH02_04250</name>
</gene>
<evidence type="ECO:0000256" key="5">
    <source>
        <dbReference type="ARBA" id="ARBA00047176"/>
    </source>
</evidence>
<dbReference type="PIRSF" id="PIRSF004966">
    <property type="entry name" value="UCP004966"/>
    <property type="match status" value="1"/>
</dbReference>
<proteinExistence type="predicted"/>
<dbReference type="InterPro" id="IPR002840">
    <property type="entry name" value="PMDh-S-like_dom"/>
</dbReference>
<dbReference type="EMBL" id="DQTV01000076">
    <property type="protein sequence ID" value="HIP57262.1"/>
    <property type="molecule type" value="Genomic_DNA"/>
</dbReference>
<comment type="function">
    <text evidence="3">Component of a hydro-lyase that catalyzes the dehydration of mevalonate 5-phosphate (MVA5P) to form trans-anhydromevalonate 5-phosphate (tAHMP). Involved in the archaeal mevalonate (MVA) pathway, which provides fundamental precursors for isoprenoid biosynthesis, such as isopentenyl diphosphate (IPP) and dimethylallyl diphosphate (DMAPP).</text>
</comment>
<comment type="caution">
    <text evidence="7">The sequence shown here is derived from an EMBL/GenBank/DDBJ whole genome shotgun (WGS) entry which is preliminary data.</text>
</comment>
<dbReference type="InterPro" id="IPR012016">
    <property type="entry name" value="PMDh-S-like"/>
</dbReference>
<evidence type="ECO:0000313" key="8">
    <source>
        <dbReference type="Proteomes" id="UP000605805"/>
    </source>
</evidence>
<dbReference type="AlphaFoldDB" id="A0A833DTG8"/>
<dbReference type="CDD" id="cd01356">
    <property type="entry name" value="AcnX_swivel"/>
    <property type="match status" value="1"/>
</dbReference>
<dbReference type="PANTHER" id="PTHR36577:SF3">
    <property type="entry name" value="DUF521 DOMAIN PROTEIN (AFU_ORTHOLOGUE AFUA_6G00490)"/>
    <property type="match status" value="1"/>
</dbReference>
<feature type="domain" description="Phosphomevalonate dehydratase small subunit-like" evidence="6">
    <location>
        <begin position="31"/>
        <end position="108"/>
    </location>
</feature>
<dbReference type="SUPFAM" id="SSF52016">
    <property type="entry name" value="LeuD/IlvD-like"/>
    <property type="match status" value="1"/>
</dbReference>
<protein>
    <recommendedName>
        <fullName evidence="5">phosphomevalonate dehydratase</fullName>
        <ecNumber evidence="5">4.2.1.182</ecNumber>
    </recommendedName>
</protein>
<evidence type="ECO:0000256" key="4">
    <source>
        <dbReference type="ARBA" id="ARBA00046520"/>
    </source>
</evidence>
<name>A0A833DTG8_9CREN</name>
<evidence type="ECO:0000256" key="1">
    <source>
        <dbReference type="ARBA" id="ARBA00023239"/>
    </source>
</evidence>
<evidence type="ECO:0000256" key="2">
    <source>
        <dbReference type="ARBA" id="ARBA00045120"/>
    </source>
</evidence>
<dbReference type="EC" id="4.2.1.182" evidence="5"/>
<dbReference type="GO" id="GO:0016829">
    <property type="term" value="F:lyase activity"/>
    <property type="evidence" value="ECO:0007669"/>
    <property type="project" value="UniProtKB-KW"/>
</dbReference>
<dbReference type="Proteomes" id="UP000605805">
    <property type="component" value="Unassembled WGS sequence"/>
</dbReference>
<comment type="subunit">
    <text evidence="4">Heterodimer composed of a large subunit (PMDh-L) and a small subunit (PMDh-S).</text>
</comment>
<evidence type="ECO:0000313" key="7">
    <source>
        <dbReference type="EMBL" id="HIP57262.1"/>
    </source>
</evidence>
<dbReference type="Pfam" id="PF01989">
    <property type="entry name" value="AcnX_swivel_put"/>
    <property type="match status" value="1"/>
</dbReference>
<comment type="catalytic activity">
    <reaction evidence="2">
        <text>(R)-5-phosphomevalonate = (2E)-3-methyl-5-phosphooxypent-2-enoate + H2O</text>
        <dbReference type="Rhea" id="RHEA:78975"/>
        <dbReference type="ChEBI" id="CHEBI:15377"/>
        <dbReference type="ChEBI" id="CHEBI:58146"/>
        <dbReference type="ChEBI" id="CHEBI:229665"/>
        <dbReference type="EC" id="4.2.1.182"/>
    </reaction>
    <physiologicalReaction direction="left-to-right" evidence="2">
        <dbReference type="Rhea" id="RHEA:78976"/>
    </physiologicalReaction>
</comment>
<reference evidence="7" key="1">
    <citation type="journal article" date="2020" name="ISME J.">
        <title>Gammaproteobacteria mediating utilization of methyl-, sulfur- and petroleum organic compounds in deep ocean hydrothermal plumes.</title>
        <authorList>
            <person name="Zhou Z."/>
            <person name="Liu Y."/>
            <person name="Pan J."/>
            <person name="Cron B.R."/>
            <person name="Toner B.M."/>
            <person name="Anantharaman K."/>
            <person name="Breier J.A."/>
            <person name="Dick G.J."/>
            <person name="Li M."/>
        </authorList>
    </citation>
    <scope>NUCLEOTIDE SEQUENCE</scope>
    <source>
        <strain evidence="7">SZUA-1435</strain>
    </source>
</reference>
<sequence length="143" mass="15447">MPSKRTLIAKVKARVVGRSVSGEALVSTVPISFLGDVDKETGVIISPENPLKGVSIANRILVVERTRGSTVGIYVLYALAKRGRAPKAIVASKPDPVVIAGSVLCDVTYVYGVPRNVIEKIRCGDLVDVDAERGEVMFWRVER</sequence>
<dbReference type="PANTHER" id="PTHR36577">
    <property type="entry name" value="DUF521 DOMAIN PROTEIN (AFU_ORTHOLOGUE AFUA_6G00490)"/>
    <property type="match status" value="1"/>
</dbReference>
<organism evidence="7 8">
    <name type="scientific">Ignisphaera aggregans</name>
    <dbReference type="NCBI Taxonomy" id="334771"/>
    <lineage>
        <taxon>Archaea</taxon>
        <taxon>Thermoproteota</taxon>
        <taxon>Thermoprotei</taxon>
        <taxon>Desulfurococcales</taxon>
        <taxon>Desulfurococcaceae</taxon>
        <taxon>Ignisphaera</taxon>
    </lineage>
</organism>
<keyword evidence="1" id="KW-0456">Lyase</keyword>
<accession>A0A833DTG8</accession>